<sequence length="120" mass="13633">MSNVIHLLLVLPLVFADGLSQRERYELLGFFTRIRKEVDPPASNMNLLRYSPKIEELAADWVSQCLLQYPRPEEYPQFNGTGLILLSGLDLISELKKGVSLSNETHNYDYALNTCIGSCR</sequence>
<evidence type="ECO:0000256" key="1">
    <source>
        <dbReference type="SAM" id="SignalP"/>
    </source>
</evidence>
<feature type="signal peptide" evidence="1">
    <location>
        <begin position="1"/>
        <end position="16"/>
    </location>
</feature>
<accession>A0A5K3G2M8</accession>
<keyword evidence="1" id="KW-0732">Signal</keyword>
<reference evidence="2" key="1">
    <citation type="submission" date="2019-11" db="UniProtKB">
        <authorList>
            <consortium name="WormBaseParasite"/>
        </authorList>
    </citation>
    <scope>IDENTIFICATION</scope>
</reference>
<protein>
    <submittedName>
        <fullName evidence="2">SCP domain-containing protein</fullName>
    </submittedName>
</protein>
<dbReference type="WBParaSite" id="MCU_014488-RA">
    <property type="protein sequence ID" value="MCU_014488-RA"/>
    <property type="gene ID" value="MCU_014488"/>
</dbReference>
<dbReference type="SUPFAM" id="SSF55797">
    <property type="entry name" value="PR-1-like"/>
    <property type="match status" value="1"/>
</dbReference>
<dbReference type="InterPro" id="IPR035940">
    <property type="entry name" value="CAP_sf"/>
</dbReference>
<feature type="chain" id="PRO_5024270531" evidence="1">
    <location>
        <begin position="17"/>
        <end position="120"/>
    </location>
</feature>
<organism evidence="2">
    <name type="scientific">Mesocestoides corti</name>
    <name type="common">Flatworm</name>
    <dbReference type="NCBI Taxonomy" id="53468"/>
    <lineage>
        <taxon>Eukaryota</taxon>
        <taxon>Metazoa</taxon>
        <taxon>Spiralia</taxon>
        <taxon>Lophotrochozoa</taxon>
        <taxon>Platyhelminthes</taxon>
        <taxon>Cestoda</taxon>
        <taxon>Eucestoda</taxon>
        <taxon>Cyclophyllidea</taxon>
        <taxon>Mesocestoididae</taxon>
        <taxon>Mesocestoides</taxon>
    </lineage>
</organism>
<proteinExistence type="predicted"/>
<evidence type="ECO:0000313" key="2">
    <source>
        <dbReference type="WBParaSite" id="MCU_014488-RA"/>
    </source>
</evidence>
<dbReference type="AlphaFoldDB" id="A0A5K3G2M8"/>
<dbReference type="Gene3D" id="3.40.33.10">
    <property type="entry name" value="CAP"/>
    <property type="match status" value="1"/>
</dbReference>
<name>A0A5K3G2M8_MESCO</name>